<dbReference type="EMBL" id="KY322437">
    <property type="protein sequence ID" value="AUF82404.1"/>
    <property type="molecule type" value="Genomic_DNA"/>
</dbReference>
<reference evidence="1" key="1">
    <citation type="journal article" date="2018" name="Virology">
        <title>A giant virus infecting green algae encodes key fermentation genes.</title>
        <authorList>
            <person name="Schvarcz C.R."/>
            <person name="Steward G.F."/>
        </authorList>
    </citation>
    <scope>NUCLEOTIDE SEQUENCE [LARGE SCALE GENOMIC DNA]</scope>
</reference>
<organism evidence="1">
    <name type="scientific">Tetraselmis virus 1</name>
    <dbReference type="NCBI Taxonomy" id="2060617"/>
    <lineage>
        <taxon>Viruses</taxon>
        <taxon>Varidnaviria</taxon>
        <taxon>Bamfordvirae</taxon>
        <taxon>Nucleocytoviricota</taxon>
        <taxon>Megaviricetes</taxon>
        <taxon>Imitervirales</taxon>
        <taxon>Allomimiviridae</taxon>
        <taxon>Oceanusvirus</taxon>
        <taxon>Oceanusvirus kaneohense</taxon>
    </lineage>
</organism>
<evidence type="ECO:0000313" key="1">
    <source>
        <dbReference type="EMBL" id="AUF82404.1"/>
    </source>
</evidence>
<gene>
    <name evidence="1" type="ORF">TetV_312</name>
</gene>
<proteinExistence type="predicted"/>
<keyword evidence="2" id="KW-1185">Reference proteome</keyword>
<sequence length="202" mass="21939">MPPKSKSSKPAKMQSLMAKVKAMNLGFIGMVVMLCAAAFAIGFAVYKSMAPTTAPAPPKALDSHPVAPEPVKHDKPDMEDVDQKFGYINQQFTKCPVAMSFYYSNGNYYAQYKRFDDPSVSGIKKGPDAHKVVVDAMRAATKNDKEAAACAVMFRSSVKDACGVDTSDPDFMKQVCTPGQAFKLKHTDMVVPGFETDDGSKF</sequence>
<protein>
    <submittedName>
        <fullName evidence="1">Uncharacterized protein</fullName>
    </submittedName>
</protein>
<dbReference type="Proteomes" id="UP000244773">
    <property type="component" value="Segment"/>
</dbReference>
<evidence type="ECO:0000313" key="2">
    <source>
        <dbReference type="Proteomes" id="UP000244773"/>
    </source>
</evidence>
<accession>A0A2P0VNC1</accession>
<name>A0A2P0VNC1_9VIRU</name>